<dbReference type="EMBL" id="CP096257">
    <property type="protein sequence ID" value="UPT92364.1"/>
    <property type="molecule type" value="Genomic_DNA"/>
</dbReference>
<name>A0A8T5VWK0_9BRAD</name>
<evidence type="ECO:0000313" key="1">
    <source>
        <dbReference type="EMBL" id="UPT92364.1"/>
    </source>
</evidence>
<keyword evidence="1" id="KW-0614">Plasmid</keyword>
<sequence length="295" mass="33095">MSAPIDHHFIPAFFLAQWADGSGKLVEYTIKHDKVIAKPVGPRATGYEQHLYSFPELPPDAAHFLEAVFFNYADRVAADALRNHLSAAPAPWTTELISAWSRFVIALHLRHPDAMPELRAAAKSVWDGGGDAYQTQYEAIRKPEDPPTFDEYLAARDPLTAIKVSVNMIVKVFDNEILGKHLNNMTWGVIDVGHSPYRFLLSDRAAVFANLNNADGVAYLPIGPTKLFVAINSPDRLQQLRKLPPRDIVHNSNRFLVGRARRFVWAHDQSQSAFISKHMSQRMEPTPLFPNIGLP</sequence>
<reference evidence="1" key="2">
    <citation type="submission" date="2022-04" db="EMBL/GenBank/DDBJ databases">
        <authorList>
            <person name="Bromfield E.S.P."/>
            <person name="Cloutier S."/>
        </authorList>
    </citation>
    <scope>NUCLEOTIDE SEQUENCE</scope>
    <source>
        <strain evidence="1">1S5</strain>
        <plasmid evidence="1">pBb1S5b</plasmid>
    </source>
</reference>
<evidence type="ECO:0000313" key="2">
    <source>
        <dbReference type="Proteomes" id="UP000551709"/>
    </source>
</evidence>
<gene>
    <name evidence="1" type="ORF">HAP41_0000049610</name>
</gene>
<protein>
    <submittedName>
        <fullName evidence="1">DUF4238 domain-containing protein</fullName>
    </submittedName>
</protein>
<dbReference type="AlphaFoldDB" id="A0A8T5VWK0"/>
<dbReference type="Pfam" id="PF14022">
    <property type="entry name" value="DUF4238"/>
    <property type="match status" value="1"/>
</dbReference>
<dbReference type="RefSeq" id="WP_166107201.1">
    <property type="nucleotide sequence ID" value="NZ_CP096257.1"/>
</dbReference>
<dbReference type="InterPro" id="IPR025332">
    <property type="entry name" value="DUF4238"/>
</dbReference>
<dbReference type="Proteomes" id="UP000551709">
    <property type="component" value="Plasmid pBb1S5b"/>
</dbReference>
<accession>A0A8T5VWK0</accession>
<organism evidence="1 2">
    <name type="scientific">Bradyrhizobium barranii subsp. apii</name>
    <dbReference type="NCBI Taxonomy" id="2819348"/>
    <lineage>
        <taxon>Bacteria</taxon>
        <taxon>Pseudomonadati</taxon>
        <taxon>Pseudomonadota</taxon>
        <taxon>Alphaproteobacteria</taxon>
        <taxon>Hyphomicrobiales</taxon>
        <taxon>Nitrobacteraceae</taxon>
        <taxon>Bradyrhizobium</taxon>
        <taxon>Bradyrhizobium barranii</taxon>
    </lineage>
</organism>
<reference evidence="1" key="1">
    <citation type="journal article" date="2017" name="Syst. Appl. Microbiol.">
        <title>Soybeans inoculated with root zone soils of Canadian native legumes harbour diverse and novel Bradyrhizobium spp. that possess agricultural potential.</title>
        <authorList>
            <person name="Bromfield E.S.P."/>
            <person name="Cloutier S."/>
            <person name="Tambong J.T."/>
            <person name="Tran Thi T.V."/>
        </authorList>
    </citation>
    <scope>NUCLEOTIDE SEQUENCE</scope>
    <source>
        <strain evidence="1">1S5</strain>
    </source>
</reference>
<geneLocation type="plasmid" evidence="1 2">
    <name>pBb1S5b</name>
</geneLocation>
<proteinExistence type="predicted"/>